<evidence type="ECO:0000313" key="1">
    <source>
        <dbReference type="EMBL" id="GHO49821.1"/>
    </source>
</evidence>
<dbReference type="InterPro" id="IPR036412">
    <property type="entry name" value="HAD-like_sf"/>
</dbReference>
<dbReference type="InterPro" id="IPR051806">
    <property type="entry name" value="HAD-like_SPP"/>
</dbReference>
<sequence>MQRFHCDAILFDLDGVLVDSTACVERLWYQWAIRHGLDAQEVITRAHGRRTIDTLRAVAPTLAIEGEVRRMEKAEIEDIQGLMSITGAASLLAGLAPTQWAVVTSGSRALATTRLRAVGLPLPSIFITAEDVTQGKPHPEGYVKAACLLGVPPQRCIVLEDAPAGIQAALKAHTTAIAVASTHQPSELQAARVCVPSLAALHVNQQKASDQAKPSLTITVIRTIYDQLHAF</sequence>
<dbReference type="AlphaFoldDB" id="A0A8J3I704"/>
<dbReference type="Proteomes" id="UP000612362">
    <property type="component" value="Unassembled WGS sequence"/>
</dbReference>
<dbReference type="SFLD" id="SFLDG01129">
    <property type="entry name" value="C1.5:_HAD__Beta-PGM__Phosphata"/>
    <property type="match status" value="1"/>
</dbReference>
<protein>
    <submittedName>
        <fullName evidence="1">Haloacid dehalogenase</fullName>
    </submittedName>
</protein>
<evidence type="ECO:0000313" key="2">
    <source>
        <dbReference type="Proteomes" id="UP000612362"/>
    </source>
</evidence>
<dbReference type="Pfam" id="PF00702">
    <property type="entry name" value="Hydrolase"/>
    <property type="match status" value="1"/>
</dbReference>
<accession>A0A8J3I704</accession>
<dbReference type="InterPro" id="IPR023214">
    <property type="entry name" value="HAD_sf"/>
</dbReference>
<dbReference type="SUPFAM" id="SSF56784">
    <property type="entry name" value="HAD-like"/>
    <property type="match status" value="1"/>
</dbReference>
<dbReference type="EMBL" id="BNJF01000006">
    <property type="protein sequence ID" value="GHO49821.1"/>
    <property type="molecule type" value="Genomic_DNA"/>
</dbReference>
<dbReference type="PANTHER" id="PTHR43481">
    <property type="entry name" value="FRUCTOSE-1-PHOSPHATE PHOSPHATASE"/>
    <property type="match status" value="1"/>
</dbReference>
<dbReference type="RefSeq" id="WP_220198912.1">
    <property type="nucleotide sequence ID" value="NZ_BNJF01000006.1"/>
</dbReference>
<dbReference type="InterPro" id="IPR023198">
    <property type="entry name" value="PGP-like_dom2"/>
</dbReference>
<dbReference type="Gene3D" id="3.40.50.1000">
    <property type="entry name" value="HAD superfamily/HAD-like"/>
    <property type="match status" value="1"/>
</dbReference>
<dbReference type="NCBIfam" id="TIGR01509">
    <property type="entry name" value="HAD-SF-IA-v3"/>
    <property type="match status" value="1"/>
</dbReference>
<comment type="caution">
    <text evidence="1">The sequence shown here is derived from an EMBL/GenBank/DDBJ whole genome shotgun (WGS) entry which is preliminary data.</text>
</comment>
<dbReference type="Gene3D" id="1.10.150.240">
    <property type="entry name" value="Putative phosphatase, domain 2"/>
    <property type="match status" value="1"/>
</dbReference>
<organism evidence="1 2">
    <name type="scientific">Ktedonospora formicarum</name>
    <dbReference type="NCBI Taxonomy" id="2778364"/>
    <lineage>
        <taxon>Bacteria</taxon>
        <taxon>Bacillati</taxon>
        <taxon>Chloroflexota</taxon>
        <taxon>Ktedonobacteria</taxon>
        <taxon>Ktedonobacterales</taxon>
        <taxon>Ktedonobacteraceae</taxon>
        <taxon>Ktedonospora</taxon>
    </lineage>
</organism>
<gene>
    <name evidence="1" type="ORF">KSX_79840</name>
</gene>
<dbReference type="GO" id="GO:0050308">
    <property type="term" value="F:sugar-phosphatase activity"/>
    <property type="evidence" value="ECO:0007669"/>
    <property type="project" value="TreeGrafter"/>
</dbReference>
<dbReference type="PANTHER" id="PTHR43481:SF4">
    <property type="entry name" value="GLYCEROL-1-PHOSPHATE PHOSPHOHYDROLASE 1-RELATED"/>
    <property type="match status" value="1"/>
</dbReference>
<reference evidence="1" key="1">
    <citation type="submission" date="2020-10" db="EMBL/GenBank/DDBJ databases">
        <title>Taxonomic study of unclassified bacteria belonging to the class Ktedonobacteria.</title>
        <authorList>
            <person name="Yabe S."/>
            <person name="Wang C.M."/>
            <person name="Zheng Y."/>
            <person name="Sakai Y."/>
            <person name="Cavaletti L."/>
            <person name="Monciardini P."/>
            <person name="Donadio S."/>
        </authorList>
    </citation>
    <scope>NUCLEOTIDE SEQUENCE</scope>
    <source>
        <strain evidence="1">SOSP1-1</strain>
    </source>
</reference>
<name>A0A8J3I704_9CHLR</name>
<dbReference type="InterPro" id="IPR006439">
    <property type="entry name" value="HAD-SF_hydro_IA"/>
</dbReference>
<keyword evidence="2" id="KW-1185">Reference proteome</keyword>
<dbReference type="CDD" id="cd07527">
    <property type="entry name" value="HAD_ScGPP-like"/>
    <property type="match status" value="1"/>
</dbReference>
<dbReference type="SFLD" id="SFLDS00003">
    <property type="entry name" value="Haloacid_Dehalogenase"/>
    <property type="match status" value="1"/>
</dbReference>
<proteinExistence type="predicted"/>